<accession>A0A2P5F5X7</accession>
<dbReference type="InParanoid" id="A0A2P5F5X7"/>
<dbReference type="EMBL" id="JXTC01000060">
    <property type="protein sequence ID" value="PON93185.1"/>
    <property type="molecule type" value="Genomic_DNA"/>
</dbReference>
<dbReference type="SUPFAM" id="SSF101690">
    <property type="entry name" value="PAZ domain"/>
    <property type="match status" value="1"/>
</dbReference>
<evidence type="ECO:0000313" key="7">
    <source>
        <dbReference type="Proteomes" id="UP000237000"/>
    </source>
</evidence>
<dbReference type="GO" id="GO:0051607">
    <property type="term" value="P:defense response to virus"/>
    <property type="evidence" value="ECO:0007669"/>
    <property type="project" value="UniProtKB-ARBA"/>
</dbReference>
<comment type="similarity">
    <text evidence="1">Belongs to the argonaute family. Ago subfamily.</text>
</comment>
<evidence type="ECO:0000256" key="1">
    <source>
        <dbReference type="ARBA" id="ARBA00008201"/>
    </source>
</evidence>
<comment type="caution">
    <text evidence="6">The sequence shown here is derived from an EMBL/GenBank/DDBJ whole genome shotgun (WGS) entry which is preliminary data.</text>
</comment>
<dbReference type="STRING" id="63057.A0A2P5F5X7"/>
<dbReference type="Pfam" id="PF02171">
    <property type="entry name" value="Piwi"/>
    <property type="match status" value="1"/>
</dbReference>
<keyword evidence="6" id="KW-0540">Nuclease</keyword>
<keyword evidence="6" id="KW-0067">ATP-binding</keyword>
<organism evidence="6 7">
    <name type="scientific">Trema orientale</name>
    <name type="common">Charcoal tree</name>
    <name type="synonym">Celtis orientalis</name>
    <dbReference type="NCBI Taxonomy" id="63057"/>
    <lineage>
        <taxon>Eukaryota</taxon>
        <taxon>Viridiplantae</taxon>
        <taxon>Streptophyta</taxon>
        <taxon>Embryophyta</taxon>
        <taxon>Tracheophyta</taxon>
        <taxon>Spermatophyta</taxon>
        <taxon>Magnoliopsida</taxon>
        <taxon>eudicotyledons</taxon>
        <taxon>Gunneridae</taxon>
        <taxon>Pentapetalae</taxon>
        <taxon>rosids</taxon>
        <taxon>fabids</taxon>
        <taxon>Rosales</taxon>
        <taxon>Cannabaceae</taxon>
        <taxon>Trema</taxon>
    </lineage>
</organism>
<dbReference type="Pfam" id="PF02170">
    <property type="entry name" value="PAZ"/>
    <property type="match status" value="1"/>
</dbReference>
<dbReference type="GO" id="GO:0003723">
    <property type="term" value="F:RNA binding"/>
    <property type="evidence" value="ECO:0007669"/>
    <property type="project" value="InterPro"/>
</dbReference>
<dbReference type="OrthoDB" id="10252740at2759"/>
<dbReference type="InterPro" id="IPR012337">
    <property type="entry name" value="RNaseH-like_sf"/>
</dbReference>
<dbReference type="Proteomes" id="UP000237000">
    <property type="component" value="Unassembled WGS sequence"/>
</dbReference>
<dbReference type="InterPro" id="IPR036397">
    <property type="entry name" value="RNaseH_sf"/>
</dbReference>
<keyword evidence="2" id="KW-0678">Repressor</keyword>
<evidence type="ECO:0000259" key="5">
    <source>
        <dbReference type="PROSITE" id="PS50822"/>
    </source>
</evidence>
<evidence type="ECO:0000313" key="6">
    <source>
        <dbReference type="EMBL" id="PON93185.1"/>
    </source>
</evidence>
<feature type="domain" description="Piwi" evidence="5">
    <location>
        <begin position="392"/>
        <end position="632"/>
    </location>
</feature>
<dbReference type="SUPFAM" id="SSF53098">
    <property type="entry name" value="Ribonuclease H-like"/>
    <property type="match status" value="1"/>
</dbReference>
<dbReference type="PANTHER" id="PTHR22891">
    <property type="entry name" value="EUKARYOTIC TRANSLATION INITIATION FACTOR 2C"/>
    <property type="match status" value="1"/>
</dbReference>
<dbReference type="SMART" id="SM00950">
    <property type="entry name" value="Piwi"/>
    <property type="match status" value="1"/>
</dbReference>
<dbReference type="AlphaFoldDB" id="A0A2P5F5X7"/>
<keyword evidence="3" id="KW-0687">Ribonucleoprotein</keyword>
<dbReference type="Gene3D" id="3.40.50.2300">
    <property type="match status" value="1"/>
</dbReference>
<keyword evidence="6" id="KW-0269">Exonuclease</keyword>
<dbReference type="InterPro" id="IPR036085">
    <property type="entry name" value="PAZ_dom_sf"/>
</dbReference>
<dbReference type="InterPro" id="IPR003165">
    <property type="entry name" value="Piwi"/>
</dbReference>
<sequence length="706" mass="80144">MEEEVEVDMSDVAAIGNRGKKIYVRTNRSMVEVSNVKGDVFNYRAALYNEAGLPLEVQNELPLIRVKDVSTTMVIKPRPVVDFLMADQGVNDPSSLDWEKVIKDLYYTLFRVSLSSSFAFNMYICPSKQAKYALKSLRIQVKPSNLEYKIRGLSDKSCKEQTFAFKKRRNGKDGDSEAQELELTVYDYFVNYRNIDLQSSGNLPCINVGKPQRPIFFPLELCSLVSLKNYTSAPSTFQPTMRPHKRMKVLSSVSALELNKYDTAPVLRSCGIAISNDFTQVEGRVLPAPKLKAGNDEDVFPQNGKWNFKNTKVVQPTKIEKWAVIDFNACCDIECLIQNIIRCGETMGILMSPPLHVFKEDINLRSAQPMLRVEHMYNSIRDMYSRPQLPDLFLCLLPERKNYDLYGAWKRTSLSVLGKMTQCIASTKFSERYLTNVLLKINAKLGGLNSVLALERSNMIPMVSQKPTMILGMSVSHGSPGQSGIPSIAAVVGSREWPSISRYRASVRTQSPKVEMIDLLFDRVSEFDNKGIMRELILDFYKSSGYRKPEQIIIFRNGVSESQFNQVLNIELGQIIKACKLFNEDWSPKFVVIVAQKSHRTKFYQQSSSDNVPPGTIIEDRTICHQRKDFFLCAHASINLPEKYDCYFLAPIRYAQLAASQMAQLMKFDDLLDTSLINGWVTSDGAPTVPQLPKLCKEMRQSMFFC</sequence>
<dbReference type="CDD" id="cd02846">
    <property type="entry name" value="PAZ_argonaute_like"/>
    <property type="match status" value="1"/>
</dbReference>
<dbReference type="PROSITE" id="PS50821">
    <property type="entry name" value="PAZ"/>
    <property type="match status" value="1"/>
</dbReference>
<keyword evidence="6" id="KW-0547">Nucleotide-binding</keyword>
<dbReference type="GO" id="GO:0004386">
    <property type="term" value="F:helicase activity"/>
    <property type="evidence" value="ECO:0007669"/>
    <property type="project" value="UniProtKB-KW"/>
</dbReference>
<dbReference type="InterPro" id="IPR003100">
    <property type="entry name" value="PAZ_dom"/>
</dbReference>
<evidence type="ECO:0000256" key="3">
    <source>
        <dbReference type="ARBA" id="ARBA00023274"/>
    </source>
</evidence>
<protein>
    <submittedName>
        <fullName evidence="6">Exonuclease/helicase-like</fullName>
    </submittedName>
</protein>
<dbReference type="InterPro" id="IPR032472">
    <property type="entry name" value="ArgoL2"/>
</dbReference>
<proteinExistence type="inferred from homology"/>
<dbReference type="GO" id="GO:1990904">
    <property type="term" value="C:ribonucleoprotein complex"/>
    <property type="evidence" value="ECO:0007669"/>
    <property type="project" value="UniProtKB-KW"/>
</dbReference>
<keyword evidence="7" id="KW-1185">Reference proteome</keyword>
<keyword evidence="6" id="KW-0347">Helicase</keyword>
<evidence type="ECO:0000256" key="2">
    <source>
        <dbReference type="ARBA" id="ARBA00022491"/>
    </source>
</evidence>
<reference evidence="7" key="1">
    <citation type="submission" date="2016-06" db="EMBL/GenBank/DDBJ databases">
        <title>Parallel loss of symbiosis genes in relatives of nitrogen-fixing non-legume Parasponia.</title>
        <authorList>
            <person name="Van Velzen R."/>
            <person name="Holmer R."/>
            <person name="Bu F."/>
            <person name="Rutten L."/>
            <person name="Van Zeijl A."/>
            <person name="Liu W."/>
            <person name="Santuari L."/>
            <person name="Cao Q."/>
            <person name="Sharma T."/>
            <person name="Shen D."/>
            <person name="Roswanjaya Y."/>
            <person name="Wardhani T."/>
            <person name="Kalhor M.S."/>
            <person name="Jansen J."/>
            <person name="Van den Hoogen J."/>
            <person name="Gungor B."/>
            <person name="Hartog M."/>
            <person name="Hontelez J."/>
            <person name="Verver J."/>
            <person name="Yang W.-C."/>
            <person name="Schijlen E."/>
            <person name="Repin R."/>
            <person name="Schilthuizen M."/>
            <person name="Schranz E."/>
            <person name="Heidstra R."/>
            <person name="Miyata K."/>
            <person name="Fedorova E."/>
            <person name="Kohlen W."/>
            <person name="Bisseling T."/>
            <person name="Smit S."/>
            <person name="Geurts R."/>
        </authorList>
    </citation>
    <scope>NUCLEOTIDE SEQUENCE [LARGE SCALE GENOMIC DNA]</scope>
    <source>
        <strain evidence="7">cv. RG33-2</strain>
    </source>
</reference>
<feature type="domain" description="PAZ" evidence="4">
    <location>
        <begin position="114"/>
        <end position="226"/>
    </location>
</feature>
<dbReference type="Pfam" id="PF16488">
    <property type="entry name" value="ArgoL2"/>
    <property type="match status" value="1"/>
</dbReference>
<dbReference type="GO" id="GO:0004527">
    <property type="term" value="F:exonuclease activity"/>
    <property type="evidence" value="ECO:0007669"/>
    <property type="project" value="UniProtKB-KW"/>
</dbReference>
<dbReference type="PROSITE" id="PS50822">
    <property type="entry name" value="PIWI"/>
    <property type="match status" value="1"/>
</dbReference>
<evidence type="ECO:0000259" key="4">
    <source>
        <dbReference type="PROSITE" id="PS50821"/>
    </source>
</evidence>
<dbReference type="Gene3D" id="3.30.420.10">
    <property type="entry name" value="Ribonuclease H-like superfamily/Ribonuclease H"/>
    <property type="match status" value="1"/>
</dbReference>
<dbReference type="Gene3D" id="2.170.260.10">
    <property type="entry name" value="paz domain"/>
    <property type="match status" value="1"/>
</dbReference>
<keyword evidence="6" id="KW-0378">Hydrolase</keyword>
<gene>
    <name evidence="6" type="ORF">TorRG33x02_110910</name>
</gene>
<name>A0A2P5F5X7_TREOI</name>